<evidence type="ECO:0000313" key="3">
    <source>
        <dbReference type="Proteomes" id="UP000509383"/>
    </source>
</evidence>
<gene>
    <name evidence="1" type="ORF">TUM18999_28960</name>
    <name evidence="2" type="ORF">TUM20286_16880</name>
</gene>
<dbReference type="AlphaFoldDB" id="A0A6J4E5L3"/>
<evidence type="ECO:0000313" key="2">
    <source>
        <dbReference type="EMBL" id="GJN51936.1"/>
    </source>
</evidence>
<dbReference type="KEGG" id="ptw:TUM18999_28960"/>
<protein>
    <submittedName>
        <fullName evidence="1">Uncharacterized protein</fullName>
    </submittedName>
</protein>
<dbReference type="Proteomes" id="UP001054892">
    <property type="component" value="Unassembled WGS sequence"/>
</dbReference>
<proteinExistence type="predicted"/>
<organism evidence="1 3">
    <name type="scientific">Pseudomonas tohonis</name>
    <dbReference type="NCBI Taxonomy" id="2725477"/>
    <lineage>
        <taxon>Bacteria</taxon>
        <taxon>Pseudomonadati</taxon>
        <taxon>Pseudomonadota</taxon>
        <taxon>Gammaproteobacteria</taxon>
        <taxon>Pseudomonadales</taxon>
        <taxon>Pseudomonadaceae</taxon>
        <taxon>Pseudomonas</taxon>
    </lineage>
</organism>
<name>A0A6J4E5L3_9PSED</name>
<dbReference type="RefSeq" id="WP_173175874.1">
    <property type="nucleotide sequence ID" value="NZ_AP023189.1"/>
</dbReference>
<accession>A0A6J4E5L3</accession>
<reference evidence="1 3" key="1">
    <citation type="submission" date="2020-05" db="EMBL/GenBank/DDBJ databases">
        <title>Characterization of novel class B3 metallo-beta-lactamase from novel Pseudomonas species.</title>
        <authorList>
            <person name="Yamada K."/>
            <person name="Aoki K."/>
            <person name="Ishii Y."/>
        </authorList>
    </citation>
    <scope>NUCLEOTIDE SEQUENCE [LARGE SCALE GENOMIC DNA]</scope>
    <source>
        <strain evidence="1 3">TUM18999</strain>
        <strain evidence="2 4">TUM20286</strain>
    </source>
</reference>
<evidence type="ECO:0000313" key="1">
    <source>
        <dbReference type="EMBL" id="BCG24705.1"/>
    </source>
</evidence>
<evidence type="ECO:0000313" key="4">
    <source>
        <dbReference type="Proteomes" id="UP001054892"/>
    </source>
</evidence>
<dbReference type="EMBL" id="AP023189">
    <property type="protein sequence ID" value="BCG24705.1"/>
    <property type="molecule type" value="Genomic_DNA"/>
</dbReference>
<dbReference type="EMBL" id="BQKM01000003">
    <property type="protein sequence ID" value="GJN51936.1"/>
    <property type="molecule type" value="Genomic_DNA"/>
</dbReference>
<sequence length="63" mass="7261">MTRVARDLRKNLERVAIHNEDAAIAVMRAADRIGDESLRQQLFIVIQRMNQDALDLRAMRDAV</sequence>
<keyword evidence="4" id="KW-1185">Reference proteome</keyword>
<dbReference type="Proteomes" id="UP000509383">
    <property type="component" value="Chromosome"/>
</dbReference>